<sequence>MTSDQPPPTPPTAGASRLAFNEDWAATILGLALLALVLLGAIPAGLVP</sequence>
<comment type="caution">
    <text evidence="2">The sequence shown here is derived from an EMBL/GenBank/DDBJ whole genome shotgun (WGS) entry which is preliminary data.</text>
</comment>
<dbReference type="EMBL" id="PYAG01000001">
    <property type="protein sequence ID" value="RAO39097.1"/>
    <property type="molecule type" value="Genomic_DNA"/>
</dbReference>
<feature type="transmembrane region" description="Helical" evidence="1">
    <location>
        <begin position="24"/>
        <end position="47"/>
    </location>
</feature>
<evidence type="ECO:0000313" key="3">
    <source>
        <dbReference type="Proteomes" id="UP000249419"/>
    </source>
</evidence>
<dbReference type="Proteomes" id="UP000249419">
    <property type="component" value="Unassembled WGS sequence"/>
</dbReference>
<organism evidence="2 3">
    <name type="scientific">Micromonospora saelicesensis</name>
    <dbReference type="NCBI Taxonomy" id="285676"/>
    <lineage>
        <taxon>Bacteria</taxon>
        <taxon>Bacillati</taxon>
        <taxon>Actinomycetota</taxon>
        <taxon>Actinomycetes</taxon>
        <taxon>Micromonosporales</taxon>
        <taxon>Micromonosporaceae</taxon>
        <taxon>Micromonospora</taxon>
    </lineage>
</organism>
<keyword evidence="1" id="KW-0472">Membrane</keyword>
<dbReference type="RefSeq" id="WP_181548476.1">
    <property type="nucleotide sequence ID" value="NZ_CP192017.1"/>
</dbReference>
<evidence type="ECO:0000256" key="1">
    <source>
        <dbReference type="SAM" id="Phobius"/>
    </source>
</evidence>
<protein>
    <submittedName>
        <fullName evidence="2">Uncharacterized protein</fullName>
    </submittedName>
</protein>
<proteinExistence type="predicted"/>
<accession>A0A328NUY5</accession>
<reference evidence="2 3" key="1">
    <citation type="submission" date="2018-03" db="EMBL/GenBank/DDBJ databases">
        <title>Defining the species Micromonospora saelicesensis and Micromonospora noduli under the framework of genomics.</title>
        <authorList>
            <person name="Riesco R."/>
            <person name="Trujillo M.E."/>
        </authorList>
    </citation>
    <scope>NUCLEOTIDE SEQUENCE [LARGE SCALE GENOMIC DNA]</scope>
    <source>
        <strain evidence="2 3">PSN13</strain>
    </source>
</reference>
<evidence type="ECO:0000313" key="2">
    <source>
        <dbReference type="EMBL" id="RAO39097.1"/>
    </source>
</evidence>
<keyword evidence="1" id="KW-0812">Transmembrane</keyword>
<keyword evidence="1" id="KW-1133">Transmembrane helix</keyword>
<dbReference type="AlphaFoldDB" id="A0A328NUY5"/>
<name>A0A328NUY5_9ACTN</name>
<gene>
    <name evidence="2" type="ORF">PSN13_00121</name>
</gene>